<reference evidence="3" key="1">
    <citation type="submission" date="2025-08" db="UniProtKB">
        <authorList>
            <consortium name="RefSeq"/>
        </authorList>
    </citation>
    <scope>IDENTIFICATION</scope>
    <source>
        <tissue evidence="3">Total insect</tissue>
    </source>
</reference>
<protein>
    <submittedName>
        <fullName evidence="3">Uncharacterized protein LOC117646538</fullName>
    </submittedName>
</protein>
<dbReference type="AlphaFoldDB" id="A0A6P8Z8Z7"/>
<feature type="region of interest" description="Disordered" evidence="1">
    <location>
        <begin position="84"/>
        <end position="199"/>
    </location>
</feature>
<feature type="compositionally biased region" description="Basic residues" evidence="1">
    <location>
        <begin position="1"/>
        <end position="11"/>
    </location>
</feature>
<organism evidence="3">
    <name type="scientific">Thrips palmi</name>
    <name type="common">Melon thrips</name>
    <dbReference type="NCBI Taxonomy" id="161013"/>
    <lineage>
        <taxon>Eukaryota</taxon>
        <taxon>Metazoa</taxon>
        <taxon>Ecdysozoa</taxon>
        <taxon>Arthropoda</taxon>
        <taxon>Hexapoda</taxon>
        <taxon>Insecta</taxon>
        <taxon>Pterygota</taxon>
        <taxon>Neoptera</taxon>
        <taxon>Paraneoptera</taxon>
        <taxon>Thysanoptera</taxon>
        <taxon>Terebrantia</taxon>
        <taxon>Thripoidea</taxon>
        <taxon>Thripidae</taxon>
        <taxon>Thrips</taxon>
    </lineage>
</organism>
<feature type="region of interest" description="Disordered" evidence="1">
    <location>
        <begin position="1"/>
        <end position="43"/>
    </location>
</feature>
<feature type="compositionally biased region" description="Polar residues" evidence="1">
    <location>
        <begin position="181"/>
        <end position="199"/>
    </location>
</feature>
<dbReference type="GeneID" id="117646538"/>
<feature type="compositionally biased region" description="Basic and acidic residues" evidence="1">
    <location>
        <begin position="12"/>
        <end position="23"/>
    </location>
</feature>
<proteinExistence type="predicted"/>
<evidence type="ECO:0000256" key="1">
    <source>
        <dbReference type="SAM" id="MobiDB-lite"/>
    </source>
</evidence>
<evidence type="ECO:0000313" key="2">
    <source>
        <dbReference type="Proteomes" id="UP000515158"/>
    </source>
</evidence>
<sequence length="199" mass="23346">MRSHNSRRARGRRYERLDEHHDGTSPQWYRAPSRHESNPAEDQLSQVTRTAYNNDHNYHYHHYDDYVNLRSALVDLRDTIAAIRRRKSTKPSTSHSSGTGEGTHRPSERRDREEDFHYNQEGTSFRSRDERSEPCQRTFDRGVRGIERRQLVYSDEQLPHLPQRVGSPTEHEACRQIRRAPTSSHGTTETDGYQGQHSP</sequence>
<dbReference type="RefSeq" id="XP_034243457.1">
    <property type="nucleotide sequence ID" value="XM_034387566.1"/>
</dbReference>
<gene>
    <name evidence="3" type="primary">LOC117646538</name>
</gene>
<dbReference type="InParanoid" id="A0A6P8Z8Z7"/>
<dbReference type="Proteomes" id="UP000515158">
    <property type="component" value="Unplaced"/>
</dbReference>
<feature type="compositionally biased region" description="Basic and acidic residues" evidence="1">
    <location>
        <begin position="126"/>
        <end position="150"/>
    </location>
</feature>
<dbReference type="KEGG" id="tpal:117646538"/>
<evidence type="ECO:0000313" key="3">
    <source>
        <dbReference type="RefSeq" id="XP_034243457.1"/>
    </source>
</evidence>
<accession>A0A6P8Z8Z7</accession>
<keyword evidence="2" id="KW-1185">Reference proteome</keyword>
<feature type="compositionally biased region" description="Basic and acidic residues" evidence="1">
    <location>
        <begin position="102"/>
        <end position="118"/>
    </location>
</feature>
<name>A0A6P8Z8Z7_THRPL</name>